<name>A0AC35UGH9_9BILA</name>
<evidence type="ECO:0000313" key="2">
    <source>
        <dbReference type="WBParaSite" id="RSKR_0001109400.1"/>
    </source>
</evidence>
<accession>A0AC35UGH9</accession>
<evidence type="ECO:0000313" key="1">
    <source>
        <dbReference type="Proteomes" id="UP000095286"/>
    </source>
</evidence>
<protein>
    <submittedName>
        <fullName evidence="2">Utp21 domain-containing protein</fullName>
    </submittedName>
</protein>
<reference evidence="2" key="1">
    <citation type="submission" date="2016-11" db="UniProtKB">
        <authorList>
            <consortium name="WormBaseParasite"/>
        </authorList>
    </citation>
    <scope>IDENTIFICATION</scope>
    <source>
        <strain evidence="2">KR3021</strain>
    </source>
</reference>
<sequence>MTHIFEPTRIVGQVSTGIPFATEYEANCSRMGLIYVPVENTVSVYSMRPIKLRHSTTPTQEKISLVVVYKHRLYAVAGDELMVYEQKKFCTQTHKLAGEALAVMPIGETVVIVYKNGEVTSHELETFQVLNTFTNPPSFIPTTALHPHTYVNKVLLTSQTGKLRLINYKKGLLVHEFQETKLSMDSITASCQSPAVDVIAFGFSTGLITLRNIKLDLNLMSFMQDGQITGITFRSDGVDSMITSSDEGSLAVWDLNEKCLVGMKTKAHEGRIVKIECVKGQPFLLSSGEDNKFVKWSFEQDQSLPEAHTIVEGHAKEMTYVKYIDNRVIVSASRDGTLRKNSAKGPMFFKRLGRGEQSKKKYVGGNSYKQTFLNPIVEISGNVAREHAWDNIVCRHEDSPLISCWSTSKDTQGKIILFGEQFFKDPKFSAIVATAVSMSSCGNFAYVGYSTGHVYCFNIQSGLFRFALVDSCLGEKEICVNGSVIAVCSDIGNSRIVVVSQNGHMAFFDREQHAKLVKRMSSQMNVVAVCLNQTNNLLAVASQNGDLALIDTVNFKVGRKFTGAHKNTIITAMTQSPDGKWLVSCDREKKIKVWDLVVSELLDVILMPEVVIGVAFSEDGAFLSTILEGKSYVYVWSNRSFYDDNFAPKAIRDYGFTPTETTSLPQFELMGDETLDAPITDTSIELMETFDISTLAIRGDNLLTLSELPETRWANLPYLDDIKERNKPTAAITKPKNAPFFLPTIQTMNGFEFAKIEDNSGEREIAVAKKRQNLELMTSFAAQLVECDGGELFEKTFNELKEMTVSSIEYQLKTLPYSALSKFFQMMTLQLKTKHQFELVEYYVATVMKNHRSQLWSNEEAEDDKEVRELTEAIDEYSRVSKDVFLQLNGIAPKVSSMLRWIKNSTL</sequence>
<proteinExistence type="predicted"/>
<dbReference type="Proteomes" id="UP000095286">
    <property type="component" value="Unplaced"/>
</dbReference>
<dbReference type="WBParaSite" id="RSKR_0001109400.1">
    <property type="protein sequence ID" value="RSKR_0001109400.1"/>
    <property type="gene ID" value="RSKR_0001109400"/>
</dbReference>
<organism evidence="1 2">
    <name type="scientific">Rhabditophanes sp. KR3021</name>
    <dbReference type="NCBI Taxonomy" id="114890"/>
    <lineage>
        <taxon>Eukaryota</taxon>
        <taxon>Metazoa</taxon>
        <taxon>Ecdysozoa</taxon>
        <taxon>Nematoda</taxon>
        <taxon>Chromadorea</taxon>
        <taxon>Rhabditida</taxon>
        <taxon>Tylenchina</taxon>
        <taxon>Panagrolaimomorpha</taxon>
        <taxon>Strongyloidoidea</taxon>
        <taxon>Alloionematidae</taxon>
        <taxon>Rhabditophanes</taxon>
    </lineage>
</organism>